<evidence type="ECO:0000256" key="4">
    <source>
        <dbReference type="ARBA" id="ARBA00022840"/>
    </source>
</evidence>
<dbReference type="InterPro" id="IPR000559">
    <property type="entry name" value="Formate_THF_ligase"/>
</dbReference>
<organism evidence="5 6">
    <name type="scientific">Coprinellus micaceus</name>
    <name type="common">Glistening ink-cap mushroom</name>
    <name type="synonym">Coprinus micaceus</name>
    <dbReference type="NCBI Taxonomy" id="71717"/>
    <lineage>
        <taxon>Eukaryota</taxon>
        <taxon>Fungi</taxon>
        <taxon>Dikarya</taxon>
        <taxon>Basidiomycota</taxon>
        <taxon>Agaricomycotina</taxon>
        <taxon>Agaricomycetes</taxon>
        <taxon>Agaricomycetidae</taxon>
        <taxon>Agaricales</taxon>
        <taxon>Agaricineae</taxon>
        <taxon>Psathyrellaceae</taxon>
        <taxon>Coprinellus</taxon>
    </lineage>
</organism>
<protein>
    <submittedName>
        <fullName evidence="5">Uncharacterized protein</fullName>
    </submittedName>
</protein>
<keyword evidence="2" id="KW-0436">Ligase</keyword>
<dbReference type="SUPFAM" id="SSF52540">
    <property type="entry name" value="P-loop containing nucleoside triphosphate hydrolases"/>
    <property type="match status" value="1"/>
</dbReference>
<dbReference type="Pfam" id="PF01268">
    <property type="entry name" value="FTHFS"/>
    <property type="match status" value="1"/>
</dbReference>
<keyword evidence="6" id="KW-1185">Reference proteome</keyword>
<gene>
    <name evidence="5" type="ORF">FA13DRAFT_1711361</name>
</gene>
<proteinExistence type="predicted"/>
<keyword evidence="4" id="KW-0067">ATP-binding</keyword>
<reference evidence="5 6" key="1">
    <citation type="journal article" date="2019" name="Nat. Ecol. Evol.">
        <title>Megaphylogeny resolves global patterns of mushroom evolution.</title>
        <authorList>
            <person name="Varga T."/>
            <person name="Krizsan K."/>
            <person name="Foldi C."/>
            <person name="Dima B."/>
            <person name="Sanchez-Garcia M."/>
            <person name="Sanchez-Ramirez S."/>
            <person name="Szollosi G.J."/>
            <person name="Szarkandi J.G."/>
            <person name="Papp V."/>
            <person name="Albert L."/>
            <person name="Andreopoulos W."/>
            <person name="Angelini C."/>
            <person name="Antonin V."/>
            <person name="Barry K.W."/>
            <person name="Bougher N.L."/>
            <person name="Buchanan P."/>
            <person name="Buyck B."/>
            <person name="Bense V."/>
            <person name="Catcheside P."/>
            <person name="Chovatia M."/>
            <person name="Cooper J."/>
            <person name="Damon W."/>
            <person name="Desjardin D."/>
            <person name="Finy P."/>
            <person name="Geml J."/>
            <person name="Haridas S."/>
            <person name="Hughes K."/>
            <person name="Justo A."/>
            <person name="Karasinski D."/>
            <person name="Kautmanova I."/>
            <person name="Kiss B."/>
            <person name="Kocsube S."/>
            <person name="Kotiranta H."/>
            <person name="LaButti K.M."/>
            <person name="Lechner B.E."/>
            <person name="Liimatainen K."/>
            <person name="Lipzen A."/>
            <person name="Lukacs Z."/>
            <person name="Mihaltcheva S."/>
            <person name="Morgado L.N."/>
            <person name="Niskanen T."/>
            <person name="Noordeloos M.E."/>
            <person name="Ohm R.A."/>
            <person name="Ortiz-Santana B."/>
            <person name="Ovrebo C."/>
            <person name="Racz N."/>
            <person name="Riley R."/>
            <person name="Savchenko A."/>
            <person name="Shiryaev A."/>
            <person name="Soop K."/>
            <person name="Spirin V."/>
            <person name="Szebenyi C."/>
            <person name="Tomsovsky M."/>
            <person name="Tulloss R.E."/>
            <person name="Uehling J."/>
            <person name="Grigoriev I.V."/>
            <person name="Vagvolgyi C."/>
            <person name="Papp T."/>
            <person name="Martin F.M."/>
            <person name="Miettinen O."/>
            <person name="Hibbett D.S."/>
            <person name="Nagy L.G."/>
        </authorList>
    </citation>
    <scope>NUCLEOTIDE SEQUENCE [LARGE SCALE GENOMIC DNA]</scope>
    <source>
        <strain evidence="5 6">FP101781</strain>
    </source>
</reference>
<dbReference type="GO" id="GO:0006730">
    <property type="term" value="P:one-carbon metabolic process"/>
    <property type="evidence" value="ECO:0007669"/>
    <property type="project" value="UniProtKB-KW"/>
</dbReference>
<dbReference type="STRING" id="71717.A0A4Y7T4X4"/>
<dbReference type="InterPro" id="IPR027417">
    <property type="entry name" value="P-loop_NTPase"/>
</dbReference>
<evidence type="ECO:0000256" key="3">
    <source>
        <dbReference type="ARBA" id="ARBA00022741"/>
    </source>
</evidence>
<evidence type="ECO:0000313" key="6">
    <source>
        <dbReference type="Proteomes" id="UP000298030"/>
    </source>
</evidence>
<comment type="caution">
    <text evidence="5">The sequence shown here is derived from an EMBL/GenBank/DDBJ whole genome shotgun (WGS) entry which is preliminary data.</text>
</comment>
<keyword evidence="1" id="KW-0554">One-carbon metabolism</keyword>
<dbReference type="Gene3D" id="3.40.50.300">
    <property type="entry name" value="P-loop containing nucleotide triphosphate hydrolases"/>
    <property type="match status" value="2"/>
</dbReference>
<name>A0A4Y7T4X4_COPMI</name>
<dbReference type="GO" id="GO:0005524">
    <property type="term" value="F:ATP binding"/>
    <property type="evidence" value="ECO:0007669"/>
    <property type="project" value="UniProtKB-KW"/>
</dbReference>
<dbReference type="EMBL" id="QPFP01000029">
    <property type="protein sequence ID" value="TEB28998.1"/>
    <property type="molecule type" value="Genomic_DNA"/>
</dbReference>
<dbReference type="AlphaFoldDB" id="A0A4Y7T4X4"/>
<accession>A0A4Y7T4X4</accession>
<evidence type="ECO:0000256" key="2">
    <source>
        <dbReference type="ARBA" id="ARBA00022598"/>
    </source>
</evidence>
<dbReference type="GO" id="GO:0004329">
    <property type="term" value="F:formate-tetrahydrofolate ligase activity"/>
    <property type="evidence" value="ECO:0007669"/>
    <property type="project" value="InterPro"/>
</dbReference>
<keyword evidence="3" id="KW-0547">Nucleotide-binding</keyword>
<dbReference type="OrthoDB" id="1845775at2759"/>
<evidence type="ECO:0000313" key="5">
    <source>
        <dbReference type="EMBL" id="TEB28998.1"/>
    </source>
</evidence>
<evidence type="ECO:0000256" key="1">
    <source>
        <dbReference type="ARBA" id="ARBA00022563"/>
    </source>
</evidence>
<dbReference type="Proteomes" id="UP000298030">
    <property type="component" value="Unassembled WGS sequence"/>
</dbReference>
<dbReference type="Gene3D" id="3.30.1510.10">
    <property type="entry name" value="Domain 2, N(10)-formyltetrahydrofolate synthetase"/>
    <property type="match status" value="1"/>
</dbReference>
<sequence length="166" mass="18195">MPRVPYRLHPLPLVVPSNYTYYRYEEIGVLHGKLESHSKYKAKVTLDILNCLEHRQDGKYIVVAGSGLTVLSSVIWCLPICCAQLFAAALDIGASVPLAVLMQDATKPHSMETLKGIPVFVHAGPFANIAHRARSSLLTKLRSSSQGDGPKRVGYVLTERLYGHGA</sequence>